<keyword evidence="4 6" id="KW-1133">Transmembrane helix</keyword>
<feature type="transmembrane region" description="Helical" evidence="6">
    <location>
        <begin position="145"/>
        <end position="166"/>
    </location>
</feature>
<feature type="transmembrane region" description="Helical" evidence="6">
    <location>
        <begin position="321"/>
        <end position="345"/>
    </location>
</feature>
<evidence type="ECO:0000256" key="6">
    <source>
        <dbReference type="SAM" id="Phobius"/>
    </source>
</evidence>
<feature type="transmembrane region" description="Helical" evidence="6">
    <location>
        <begin position="54"/>
        <end position="74"/>
    </location>
</feature>
<dbReference type="PANTHER" id="PTHR23505:SF79">
    <property type="entry name" value="PROTEIN SPINSTER"/>
    <property type="match status" value="1"/>
</dbReference>
<sequence length="442" mass="46458">MKDPITSVLLLSPWRRTAFIITLFLVSAFSQIDRILPFILAESIKKELHLSDTQLGLINGIAFAVIYSLASLPLARLADRGASRQVLLWCVLIWSVMTGLGGFSVGFVTMALSRFGVALGEAGGTPASHALIAGNISGHRRGRALGIYSMGIPLGTMIGFGVGGWASDHIGWRVALFIAGGVGLLLVILVLTFTGKIAIVSKTSSENSNIWSAGRGLLSKPAFLWMFIGANFLGFAAAPFYSFTAPFLIRTHGLTASQVGLSFGLLQGLMGIIGTVGGGRLFDSALNRGANRLLHPPAVVFSIAAIATIAGLLAPEGWMSIALFVPAMLAFAFLLPFAFGAGHLIAGSGQQALSSSLLMIASGLLGPALSPLLVGIISDTVSAAYEVNGLRWGMMIVPIASVLSSIAIFIASKKIREHLSERSRQNIPTDTGNYLSLNNISH</sequence>
<keyword evidence="5 6" id="KW-0472">Membrane</keyword>
<feature type="transmembrane region" description="Helical" evidence="6">
    <location>
        <begin position="86"/>
        <end position="109"/>
    </location>
</feature>
<dbReference type="InterPro" id="IPR020846">
    <property type="entry name" value="MFS_dom"/>
</dbReference>
<feature type="transmembrane region" description="Helical" evidence="6">
    <location>
        <begin position="222"/>
        <end position="241"/>
    </location>
</feature>
<evidence type="ECO:0000259" key="7">
    <source>
        <dbReference type="PROSITE" id="PS50850"/>
    </source>
</evidence>
<keyword evidence="2" id="KW-0813">Transport</keyword>
<dbReference type="InterPro" id="IPR044770">
    <property type="entry name" value="MFS_spinster-like"/>
</dbReference>
<evidence type="ECO:0000256" key="3">
    <source>
        <dbReference type="ARBA" id="ARBA00022692"/>
    </source>
</evidence>
<comment type="subcellular location">
    <subcellularLocation>
        <location evidence="1">Membrane</location>
        <topology evidence="1">Multi-pass membrane protein</topology>
    </subcellularLocation>
</comment>
<dbReference type="RefSeq" id="WP_247814469.1">
    <property type="nucleotide sequence ID" value="NZ_CP095855.1"/>
</dbReference>
<gene>
    <name evidence="8" type="ORF">MYF79_13615</name>
</gene>
<dbReference type="EMBL" id="CP095855">
    <property type="protein sequence ID" value="UPK72327.1"/>
    <property type="molecule type" value="Genomic_DNA"/>
</dbReference>
<dbReference type="InterPro" id="IPR011701">
    <property type="entry name" value="MFS"/>
</dbReference>
<dbReference type="Gene3D" id="1.20.1250.20">
    <property type="entry name" value="MFS general substrate transporter like domains"/>
    <property type="match status" value="2"/>
</dbReference>
<feature type="domain" description="Major facilitator superfamily (MFS) profile" evidence="7">
    <location>
        <begin position="19"/>
        <end position="416"/>
    </location>
</feature>
<dbReference type="Proteomes" id="UP000830198">
    <property type="component" value="Chromosome"/>
</dbReference>
<feature type="transmembrane region" description="Helical" evidence="6">
    <location>
        <begin position="357"/>
        <end position="378"/>
    </location>
</feature>
<keyword evidence="3 6" id="KW-0812">Transmembrane</keyword>
<dbReference type="SUPFAM" id="SSF103473">
    <property type="entry name" value="MFS general substrate transporter"/>
    <property type="match status" value="1"/>
</dbReference>
<evidence type="ECO:0000256" key="2">
    <source>
        <dbReference type="ARBA" id="ARBA00022448"/>
    </source>
</evidence>
<protein>
    <submittedName>
        <fullName evidence="8">MFS transporter</fullName>
    </submittedName>
</protein>
<dbReference type="Pfam" id="PF07690">
    <property type="entry name" value="MFS_1"/>
    <property type="match status" value="1"/>
</dbReference>
<feature type="transmembrane region" description="Helical" evidence="6">
    <location>
        <begin position="261"/>
        <end position="282"/>
    </location>
</feature>
<reference evidence="8 9" key="1">
    <citation type="submission" date="2022-04" db="EMBL/GenBank/DDBJ databases">
        <title>The arsenic-methylating capacity of Chitinophaga filiformis YT5 during chitin decomposition.</title>
        <authorList>
            <person name="Chen G."/>
            <person name="Liang Y."/>
        </authorList>
    </citation>
    <scope>NUCLEOTIDE SEQUENCE [LARGE SCALE GENOMIC DNA]</scope>
    <source>
        <strain evidence="8 9">YT5</strain>
    </source>
</reference>
<name>A0ABY4I8W6_CHIFI</name>
<feature type="transmembrane region" description="Helical" evidence="6">
    <location>
        <begin position="390"/>
        <end position="412"/>
    </location>
</feature>
<evidence type="ECO:0000256" key="4">
    <source>
        <dbReference type="ARBA" id="ARBA00022989"/>
    </source>
</evidence>
<evidence type="ECO:0000256" key="5">
    <source>
        <dbReference type="ARBA" id="ARBA00023136"/>
    </source>
</evidence>
<feature type="transmembrane region" description="Helical" evidence="6">
    <location>
        <begin position="115"/>
        <end position="133"/>
    </location>
</feature>
<feature type="transmembrane region" description="Helical" evidence="6">
    <location>
        <begin position="172"/>
        <end position="201"/>
    </location>
</feature>
<evidence type="ECO:0000313" key="8">
    <source>
        <dbReference type="EMBL" id="UPK72327.1"/>
    </source>
</evidence>
<dbReference type="InterPro" id="IPR036259">
    <property type="entry name" value="MFS_trans_sf"/>
</dbReference>
<proteinExistence type="predicted"/>
<evidence type="ECO:0000313" key="9">
    <source>
        <dbReference type="Proteomes" id="UP000830198"/>
    </source>
</evidence>
<keyword evidence="9" id="KW-1185">Reference proteome</keyword>
<dbReference type="PANTHER" id="PTHR23505">
    <property type="entry name" value="SPINSTER"/>
    <property type="match status" value="1"/>
</dbReference>
<accession>A0ABY4I8W6</accession>
<feature type="transmembrane region" description="Helical" evidence="6">
    <location>
        <begin position="294"/>
        <end position="315"/>
    </location>
</feature>
<evidence type="ECO:0000256" key="1">
    <source>
        <dbReference type="ARBA" id="ARBA00004141"/>
    </source>
</evidence>
<organism evidence="8 9">
    <name type="scientific">Chitinophaga filiformis</name>
    <name type="common">Myxococcus filiformis</name>
    <name type="synonym">Flexibacter filiformis</name>
    <dbReference type="NCBI Taxonomy" id="104663"/>
    <lineage>
        <taxon>Bacteria</taxon>
        <taxon>Pseudomonadati</taxon>
        <taxon>Bacteroidota</taxon>
        <taxon>Chitinophagia</taxon>
        <taxon>Chitinophagales</taxon>
        <taxon>Chitinophagaceae</taxon>
        <taxon>Chitinophaga</taxon>
    </lineage>
</organism>
<dbReference type="PROSITE" id="PS50850">
    <property type="entry name" value="MFS"/>
    <property type="match status" value="1"/>
</dbReference>